<keyword evidence="2" id="KW-1185">Reference proteome</keyword>
<dbReference type="RefSeq" id="WP_027637422.1">
    <property type="nucleotide sequence ID" value="NZ_CABMJC010000009.1"/>
</dbReference>
<dbReference type="eggNOG" id="COG2199">
    <property type="taxonomic scope" value="Bacteria"/>
</dbReference>
<dbReference type="Gene3D" id="3.30.70.270">
    <property type="match status" value="1"/>
</dbReference>
<evidence type="ECO:0000313" key="2">
    <source>
        <dbReference type="Proteomes" id="UP000182135"/>
    </source>
</evidence>
<organism evidence="1 2">
    <name type="scientific">Clostridium cadaveris</name>
    <dbReference type="NCBI Taxonomy" id="1529"/>
    <lineage>
        <taxon>Bacteria</taxon>
        <taxon>Bacillati</taxon>
        <taxon>Bacillota</taxon>
        <taxon>Clostridia</taxon>
        <taxon>Eubacteriales</taxon>
        <taxon>Clostridiaceae</taxon>
        <taxon>Clostridium</taxon>
    </lineage>
</organism>
<protein>
    <submittedName>
        <fullName evidence="1">Diguanylate cyclase (GGDEF) domain-containing protein</fullName>
    </submittedName>
</protein>
<dbReference type="OrthoDB" id="9805474at2"/>
<reference evidence="1 2" key="1">
    <citation type="submission" date="2016-10" db="EMBL/GenBank/DDBJ databases">
        <authorList>
            <person name="de Groot N.N."/>
        </authorList>
    </citation>
    <scope>NUCLEOTIDE SEQUENCE [LARGE SCALE GENOMIC DNA]</scope>
    <source>
        <strain evidence="1 2">NLAE-zl-G419</strain>
    </source>
</reference>
<name>A0A1I2K6Y1_9CLOT</name>
<dbReference type="Proteomes" id="UP000182135">
    <property type="component" value="Unassembled WGS sequence"/>
</dbReference>
<dbReference type="GO" id="GO:0005886">
    <property type="term" value="C:plasma membrane"/>
    <property type="evidence" value="ECO:0007669"/>
    <property type="project" value="TreeGrafter"/>
</dbReference>
<proteinExistence type="predicted"/>
<dbReference type="InterPro" id="IPR043128">
    <property type="entry name" value="Rev_trsase/Diguanyl_cyclase"/>
</dbReference>
<dbReference type="NCBIfam" id="TIGR00254">
    <property type="entry name" value="GGDEF"/>
    <property type="match status" value="1"/>
</dbReference>
<dbReference type="EMBL" id="FOOE01000004">
    <property type="protein sequence ID" value="SFF62193.1"/>
    <property type="molecule type" value="Genomic_DNA"/>
</dbReference>
<accession>A0A1I2K6Y1</accession>
<dbReference type="SUPFAM" id="SSF55073">
    <property type="entry name" value="Nucleotide cyclase"/>
    <property type="match status" value="1"/>
</dbReference>
<dbReference type="Pfam" id="PF00990">
    <property type="entry name" value="GGDEF"/>
    <property type="match status" value="1"/>
</dbReference>
<sequence>MNCSIIKRCIDFPADKKYKEEIENNLSTDSYIYEIIMCYIILFMQSFMAVLFLLKKGGPFTSMRSSGYFSCYIFLFLTTLVYLIVFNWGKRIYSASFHQNARTIYAVIICLWTSGVTILDQLGGGGISVFSYIIPVTAATVILKPWQSMIIFSSEFIVLNILLVLFSNGTNNMFGNILNSIFITILSIFISIRLYRSKVISYYDRIVIRKQYQEILQINHKLSILAMTDELTGMWNRRYLEEVVRKMLCKPEVRGNYVAGIMTDIDFFKLYNDEYGHQAGDECLKEVAKEIKHQTENESTCVIRYGGEEIFICLFECNQRSALKKAESLRLSIENKRIECNGSPFGYVTISVGVYSKRIKENVDLDEFIEKADKALYEAKNKGKNKVLFYK</sequence>
<dbReference type="FunFam" id="3.30.70.270:FF:000001">
    <property type="entry name" value="Diguanylate cyclase domain protein"/>
    <property type="match status" value="1"/>
</dbReference>
<dbReference type="PANTHER" id="PTHR45138">
    <property type="entry name" value="REGULATORY COMPONENTS OF SENSORY TRANSDUCTION SYSTEM"/>
    <property type="match status" value="1"/>
</dbReference>
<dbReference type="STRING" id="1529.SAMN04487885_104154"/>
<gene>
    <name evidence="1" type="ORF">SAMN04487885_104154</name>
</gene>
<dbReference type="InterPro" id="IPR000160">
    <property type="entry name" value="GGDEF_dom"/>
</dbReference>
<dbReference type="PROSITE" id="PS50887">
    <property type="entry name" value="GGDEF"/>
    <property type="match status" value="1"/>
</dbReference>
<dbReference type="AlphaFoldDB" id="A0A1I2K6Y1"/>
<dbReference type="SMART" id="SM00267">
    <property type="entry name" value="GGDEF"/>
    <property type="match status" value="1"/>
</dbReference>
<dbReference type="GO" id="GO:0052621">
    <property type="term" value="F:diguanylate cyclase activity"/>
    <property type="evidence" value="ECO:0007669"/>
    <property type="project" value="TreeGrafter"/>
</dbReference>
<dbReference type="GO" id="GO:1902201">
    <property type="term" value="P:negative regulation of bacterial-type flagellum-dependent cell motility"/>
    <property type="evidence" value="ECO:0007669"/>
    <property type="project" value="TreeGrafter"/>
</dbReference>
<dbReference type="InterPro" id="IPR029787">
    <property type="entry name" value="Nucleotide_cyclase"/>
</dbReference>
<evidence type="ECO:0000313" key="1">
    <source>
        <dbReference type="EMBL" id="SFF62193.1"/>
    </source>
</evidence>
<dbReference type="InterPro" id="IPR050469">
    <property type="entry name" value="Diguanylate_Cyclase"/>
</dbReference>
<dbReference type="GO" id="GO:0043709">
    <property type="term" value="P:cell adhesion involved in single-species biofilm formation"/>
    <property type="evidence" value="ECO:0007669"/>
    <property type="project" value="TreeGrafter"/>
</dbReference>
<dbReference type="PANTHER" id="PTHR45138:SF9">
    <property type="entry name" value="DIGUANYLATE CYCLASE DGCM-RELATED"/>
    <property type="match status" value="1"/>
</dbReference>
<dbReference type="CDD" id="cd01949">
    <property type="entry name" value="GGDEF"/>
    <property type="match status" value="1"/>
</dbReference>